<feature type="transmembrane region" description="Helical" evidence="1">
    <location>
        <begin position="116"/>
        <end position="136"/>
    </location>
</feature>
<keyword evidence="1" id="KW-0812">Transmembrane</keyword>
<feature type="transmembrane region" description="Helical" evidence="1">
    <location>
        <begin position="26"/>
        <end position="49"/>
    </location>
</feature>
<feature type="transmembrane region" description="Helical" evidence="1">
    <location>
        <begin position="175"/>
        <end position="193"/>
    </location>
</feature>
<reference evidence="2 3" key="1">
    <citation type="journal article" date="2021" name="Arch. Microbiol.">
        <title>Thalassobius aquimarinus sp. nov., isolated from the Sea of Japan seashore.</title>
        <authorList>
            <person name="Kurilenko V.V."/>
            <person name="Romanenko L.A."/>
            <person name="Chernysheva N.Y."/>
            <person name="Velansky P.V."/>
            <person name="Tekutyeva L.A."/>
            <person name="Isaeva M.P."/>
            <person name="Mikhailov V.V."/>
        </authorList>
    </citation>
    <scope>NUCLEOTIDE SEQUENCE [LARGE SCALE GENOMIC DNA]</scope>
    <source>
        <strain evidence="2 3">KMM 8518</strain>
    </source>
</reference>
<dbReference type="Pfam" id="PF14329">
    <property type="entry name" value="DUF4386"/>
    <property type="match status" value="1"/>
</dbReference>
<dbReference type="InterPro" id="IPR025495">
    <property type="entry name" value="DUF4386"/>
</dbReference>
<keyword evidence="1" id="KW-1133">Transmembrane helix</keyword>
<name>A0ABS5HVJ4_9RHOB</name>
<feature type="transmembrane region" description="Helical" evidence="1">
    <location>
        <begin position="61"/>
        <end position="82"/>
    </location>
</feature>
<evidence type="ECO:0000256" key="1">
    <source>
        <dbReference type="SAM" id="Phobius"/>
    </source>
</evidence>
<proteinExistence type="predicted"/>
<evidence type="ECO:0000313" key="3">
    <source>
        <dbReference type="Proteomes" id="UP001195941"/>
    </source>
</evidence>
<organism evidence="2 3">
    <name type="scientific">Thalassovita aquimarina</name>
    <dbReference type="NCBI Taxonomy" id="2785917"/>
    <lineage>
        <taxon>Bacteria</taxon>
        <taxon>Pseudomonadati</taxon>
        <taxon>Pseudomonadota</taxon>
        <taxon>Alphaproteobacteria</taxon>
        <taxon>Rhodobacterales</taxon>
        <taxon>Roseobacteraceae</taxon>
        <taxon>Thalassovita</taxon>
    </lineage>
</organism>
<evidence type="ECO:0000313" key="2">
    <source>
        <dbReference type="EMBL" id="MBR9652973.1"/>
    </source>
</evidence>
<feature type="transmembrane region" description="Helical" evidence="1">
    <location>
        <begin position="142"/>
        <end position="163"/>
    </location>
</feature>
<dbReference type="EMBL" id="JADMKU010000021">
    <property type="protein sequence ID" value="MBR9652973.1"/>
    <property type="molecule type" value="Genomic_DNA"/>
</dbReference>
<comment type="caution">
    <text evidence="2">The sequence shown here is derived from an EMBL/GenBank/DDBJ whole genome shotgun (WGS) entry which is preliminary data.</text>
</comment>
<sequence>MLSVAPAIDSPEYLFQAAQQPSQVKIAAMGQVLLGLCYLGFALLLFPVVRHFGETLSLGFLSFRILAASVAIVATVVMLAILNLSQLVEVHRPDEISALTTLGDVLRGARDQLNHVFMVMALCAGNTMFFLLTFRAQLLPSWLSLWGIAGAGLSVAASGAVLFAKMEIITVEYIALNLPTATAELLVGFWLLFKGLQRAPQECPA</sequence>
<accession>A0ABS5HVJ4</accession>
<protein>
    <submittedName>
        <fullName evidence="2">DUF4386 domain-containing protein</fullName>
    </submittedName>
</protein>
<gene>
    <name evidence="2" type="ORF">IT775_17785</name>
</gene>
<keyword evidence="1" id="KW-0472">Membrane</keyword>
<dbReference type="Proteomes" id="UP001195941">
    <property type="component" value="Unassembled WGS sequence"/>
</dbReference>
<keyword evidence="3" id="KW-1185">Reference proteome</keyword>